<reference evidence="8" key="1">
    <citation type="journal article" date="2020" name="Nat. Ecol. Evol.">
        <title>Deeply conserved synteny resolves early events in vertebrate evolution.</title>
        <authorList>
            <person name="Simakov O."/>
            <person name="Marletaz F."/>
            <person name="Yue J.X."/>
            <person name="O'Connell B."/>
            <person name="Jenkins J."/>
            <person name="Brandt A."/>
            <person name="Calef R."/>
            <person name="Tung C.H."/>
            <person name="Huang T.K."/>
            <person name="Schmutz J."/>
            <person name="Satoh N."/>
            <person name="Yu J.K."/>
            <person name="Putnam N.H."/>
            <person name="Green R.E."/>
            <person name="Rokhsar D.S."/>
        </authorList>
    </citation>
    <scope>NUCLEOTIDE SEQUENCE [LARGE SCALE GENOMIC DNA]</scope>
    <source>
        <strain evidence="8">S238N-H82</strain>
    </source>
</reference>
<dbReference type="OrthoDB" id="567787at2759"/>
<dbReference type="GO" id="GO:0016020">
    <property type="term" value="C:membrane"/>
    <property type="evidence" value="ECO:0007669"/>
    <property type="project" value="UniProtKB-SubCell"/>
</dbReference>
<dbReference type="InterPro" id="IPR028994">
    <property type="entry name" value="Integrin_alpha_N"/>
</dbReference>
<evidence type="ECO:0000256" key="1">
    <source>
        <dbReference type="ARBA" id="ARBA00004167"/>
    </source>
</evidence>
<evidence type="ECO:0000313" key="9">
    <source>
        <dbReference type="RefSeq" id="XP_035699663.1"/>
    </source>
</evidence>
<dbReference type="PANTHER" id="PTHR21419">
    <property type="match status" value="1"/>
</dbReference>
<evidence type="ECO:0000256" key="2">
    <source>
        <dbReference type="ARBA" id="ARBA00022692"/>
    </source>
</evidence>
<evidence type="ECO:0000259" key="7">
    <source>
        <dbReference type="Pfam" id="PF23727"/>
    </source>
</evidence>
<accession>A0A9J7MF72</accession>
<evidence type="ECO:0000313" key="8">
    <source>
        <dbReference type="Proteomes" id="UP000001554"/>
    </source>
</evidence>
<dbReference type="Gene3D" id="2.130.10.10">
    <property type="entry name" value="YVTN repeat-like/Quinoprotein amine dehydrogenase"/>
    <property type="match status" value="1"/>
</dbReference>
<name>A0A9J7MF72_BRAFL</name>
<protein>
    <submittedName>
        <fullName evidence="9">Uncharacterized protein LOC118432241</fullName>
    </submittedName>
</protein>
<keyword evidence="8" id="KW-1185">Reference proteome</keyword>
<feature type="region of interest" description="Disordered" evidence="5">
    <location>
        <begin position="582"/>
        <end position="628"/>
    </location>
</feature>
<gene>
    <name evidence="9" type="primary">LOC118432241</name>
</gene>
<comment type="subcellular location">
    <subcellularLocation>
        <location evidence="1">Membrane</location>
        <topology evidence="1">Single-pass membrane protein</topology>
    </subcellularLocation>
</comment>
<dbReference type="Pfam" id="PF23727">
    <property type="entry name" value="Beta-prop_FAM234A_B"/>
    <property type="match status" value="1"/>
</dbReference>
<proteinExistence type="predicted"/>
<feature type="transmembrane region" description="Helical" evidence="6">
    <location>
        <begin position="55"/>
        <end position="77"/>
    </location>
</feature>
<dbReference type="GeneID" id="118432241"/>
<dbReference type="KEGG" id="bfo:118432241"/>
<evidence type="ECO:0000256" key="3">
    <source>
        <dbReference type="ARBA" id="ARBA00022989"/>
    </source>
</evidence>
<organism evidence="8 9">
    <name type="scientific">Branchiostoma floridae</name>
    <name type="common">Florida lancelet</name>
    <name type="synonym">Amphioxus</name>
    <dbReference type="NCBI Taxonomy" id="7739"/>
    <lineage>
        <taxon>Eukaryota</taxon>
        <taxon>Metazoa</taxon>
        <taxon>Chordata</taxon>
        <taxon>Cephalochordata</taxon>
        <taxon>Leptocardii</taxon>
        <taxon>Amphioxiformes</taxon>
        <taxon>Branchiostomatidae</taxon>
        <taxon>Branchiostoma</taxon>
    </lineage>
</organism>
<dbReference type="SUPFAM" id="SSF69318">
    <property type="entry name" value="Integrin alpha N-terminal domain"/>
    <property type="match status" value="1"/>
</dbReference>
<dbReference type="AlphaFoldDB" id="A0A9J7MF72"/>
<sequence>MWRPENDCSDEDDEMETVEEKGADTWIPLIQPDRGQRGRTRRPWLSHQSEKRRHMCLLVVMFVFLLMAMVTMVIAIVRMMEDHDACDHVTTGADTAASKPKAPLGCSRLSVQDVWTATFPQLLTESAIRLLHVNGDGVLDVVTGFGTGADGYHIPSVVCDLYFNGSFPCFGGLLALDGATGHELWRSFADHEIFGVNCNEDISGDGVNDCLAGGRSGAFQAVSGRDGRVLWKFGPQEAKVDMMNLYTAQFLPDMDGDGVPDVLAAHGGDPLREPGSLYRLSGRLLILSGKDGKVLRWAEVPDRRETYYSPQVYTRQDGRLTVLFGTGGETHPGSLWRISLDDLYEGNMDKAEVLYSDPQKGVMTPPVLVDLTADGTVDIVMAMFNSTVVAMDGETGETLWDASFPMSESYSTPAVGFYNDDDVPDFMVHYQHGPGFPIYYQSHTTILDGRNGQPLVVPYIRDTVGAQASPLAISVEGHGNDVFLYWVADCTGYEGESGEFDFVKGTNVHEQSRADFCKVRFKTSGYSQLAMMSGNTAPPGVTIYDSRDRFHLEHDETVNTTAMALRYIQQHPEVRGQYQEWLGESDMEGTDKSETESGRGKRGTTQNEKSGERRHRRHVGPHDEGGVQRLLSTGTLAPSLDASDPQAIDVLFATYWFYPAKTTVLLPEDEQCVQDMMENEVQRFSPDNQYYGFDHDAYEHVVEEKCASARLNGTTDSATYQSQTNYNPFNVHMGAMTIYRVKIRCDCTGEEKDQCSRVLPYSEQGWAGYMGTYGTSHYVPRT</sequence>
<feature type="domain" description="FAM234A/B beta-propeller" evidence="7">
    <location>
        <begin position="115"/>
        <end position="454"/>
    </location>
</feature>
<dbReference type="InterPro" id="IPR015943">
    <property type="entry name" value="WD40/YVTN_repeat-like_dom_sf"/>
</dbReference>
<dbReference type="Proteomes" id="UP000001554">
    <property type="component" value="Chromosome 15"/>
</dbReference>
<dbReference type="OMA" id="IKDCIIC"/>
<dbReference type="PANTHER" id="PTHR21419:SF36">
    <property type="entry name" value="PROTEIN FAM234A-LIKE"/>
    <property type="match status" value="1"/>
</dbReference>
<keyword evidence="3 6" id="KW-1133">Transmembrane helix</keyword>
<keyword evidence="4 6" id="KW-0472">Membrane</keyword>
<dbReference type="InterPro" id="IPR045232">
    <property type="entry name" value="FAM234"/>
</dbReference>
<feature type="compositionally biased region" description="Basic and acidic residues" evidence="5">
    <location>
        <begin position="589"/>
        <end position="599"/>
    </location>
</feature>
<keyword evidence="2 6" id="KW-0812">Transmembrane</keyword>
<evidence type="ECO:0000256" key="4">
    <source>
        <dbReference type="ARBA" id="ARBA00023136"/>
    </source>
</evidence>
<reference evidence="9" key="2">
    <citation type="submission" date="2025-08" db="UniProtKB">
        <authorList>
            <consortium name="RefSeq"/>
        </authorList>
    </citation>
    <scope>IDENTIFICATION</scope>
    <source>
        <strain evidence="9">S238N-H82</strain>
        <tissue evidence="9">Testes</tissue>
    </source>
</reference>
<evidence type="ECO:0000256" key="6">
    <source>
        <dbReference type="SAM" id="Phobius"/>
    </source>
</evidence>
<dbReference type="RefSeq" id="XP_035699663.1">
    <property type="nucleotide sequence ID" value="XM_035843770.1"/>
</dbReference>
<dbReference type="InterPro" id="IPR055409">
    <property type="entry name" value="Beta-prop_FAM234A_B"/>
</dbReference>
<evidence type="ECO:0000256" key="5">
    <source>
        <dbReference type="SAM" id="MobiDB-lite"/>
    </source>
</evidence>